<feature type="active site" description="Proton donor" evidence="7">
    <location>
        <position position="164"/>
    </location>
</feature>
<dbReference type="Pfam" id="PF01088">
    <property type="entry name" value="Peptidase_C12"/>
    <property type="match status" value="1"/>
</dbReference>
<dbReference type="PANTHER" id="PTHR10589">
    <property type="entry name" value="UBIQUITIN CARBOXYL-TERMINAL HYDROLASE"/>
    <property type="match status" value="1"/>
</dbReference>
<evidence type="ECO:0000256" key="6">
    <source>
        <dbReference type="ARBA" id="ARBA00022807"/>
    </source>
</evidence>
<dbReference type="eggNOG" id="KOG1415">
    <property type="taxonomic scope" value="Eukaryota"/>
</dbReference>
<feature type="domain" description="UCH catalytic" evidence="9">
    <location>
        <begin position="6"/>
        <end position="232"/>
    </location>
</feature>
<feature type="active site" description="Nucleophile" evidence="7">
    <location>
        <position position="91"/>
    </location>
</feature>
<dbReference type="RefSeq" id="XP_003685580.1">
    <property type="nucleotide sequence ID" value="XM_003685532.1"/>
</dbReference>
<dbReference type="Proteomes" id="UP000005666">
    <property type="component" value="Chromosome 5"/>
</dbReference>
<evidence type="ECO:0000256" key="8">
    <source>
        <dbReference type="RuleBase" id="RU361215"/>
    </source>
</evidence>
<dbReference type="GO" id="GO:0016579">
    <property type="term" value="P:protein deubiquitination"/>
    <property type="evidence" value="ECO:0007669"/>
    <property type="project" value="TreeGrafter"/>
</dbReference>
<dbReference type="MEROPS" id="C12.002"/>
<evidence type="ECO:0000256" key="7">
    <source>
        <dbReference type="PROSITE-ProRule" id="PRU01393"/>
    </source>
</evidence>
<feature type="site" description="Important for enzyme activity" evidence="7">
    <location>
        <position position="179"/>
    </location>
</feature>
<dbReference type="GeneID" id="11531421"/>
<keyword evidence="11" id="KW-1185">Reference proteome</keyword>
<dbReference type="OMA" id="IDLHYVC"/>
<dbReference type="AlphaFoldDB" id="G8BTB8"/>
<dbReference type="GO" id="GO:0004843">
    <property type="term" value="F:cysteine-type deubiquitinase activity"/>
    <property type="evidence" value="ECO:0007669"/>
    <property type="project" value="UniProtKB-UniRule"/>
</dbReference>
<feature type="site" description="Transition state stabilizer" evidence="7">
    <location>
        <position position="85"/>
    </location>
</feature>
<keyword evidence="3 7" id="KW-0645">Protease</keyword>
<comment type="similarity">
    <text evidence="2 7 8">Belongs to the peptidase C12 family.</text>
</comment>
<dbReference type="PROSITE" id="PS52048">
    <property type="entry name" value="UCH_DOMAIN"/>
    <property type="match status" value="1"/>
</dbReference>
<dbReference type="STRING" id="1071381.G8BTB8"/>
<dbReference type="InterPro" id="IPR001578">
    <property type="entry name" value="Peptidase_C12_UCH"/>
</dbReference>
<keyword evidence="6 7" id="KW-0788">Thiol protease</keyword>
<dbReference type="PRINTS" id="PR00707">
    <property type="entry name" value="UBCTHYDRLASE"/>
</dbReference>
<dbReference type="PROSITE" id="PS00140">
    <property type="entry name" value="UCH_1"/>
    <property type="match status" value="1"/>
</dbReference>
<comment type="catalytic activity">
    <reaction evidence="1 7 8">
        <text>Thiol-dependent hydrolysis of ester, thioester, amide, peptide and isopeptide bonds formed by the C-terminal Gly of ubiquitin (a 76-residue protein attached to proteins as an intracellular targeting signal).</text>
        <dbReference type="EC" id="3.4.19.12"/>
    </reaction>
</comment>
<evidence type="ECO:0000256" key="2">
    <source>
        <dbReference type="ARBA" id="ARBA00009326"/>
    </source>
</evidence>
<name>G8BTB8_TETPH</name>
<proteinExistence type="inferred from homology"/>
<dbReference type="InterPro" id="IPR036959">
    <property type="entry name" value="Peptidase_C12_UCH_sf"/>
</dbReference>
<protein>
    <recommendedName>
        <fullName evidence="8">Ubiquitin carboxyl-terminal hydrolase</fullName>
        <ecNumber evidence="8">3.4.19.12</ecNumber>
    </recommendedName>
</protein>
<dbReference type="OrthoDB" id="427186at2759"/>
<evidence type="ECO:0000313" key="11">
    <source>
        <dbReference type="Proteomes" id="UP000005666"/>
    </source>
</evidence>
<evidence type="ECO:0000313" key="10">
    <source>
        <dbReference type="EMBL" id="CCE63146.1"/>
    </source>
</evidence>
<keyword evidence="4 7" id="KW-0833">Ubl conjugation pathway</keyword>
<sequence length="235" mass="26706">MSNEYSVIPLESNPEVFTNFARKLGLNQQYVFTDIYSLTDPDLIGFIPTPVKAIILLFPITAATELDKNTNNADVSKKPPIWFKQTVRNACGLYAILHSLSNNKDLLKEDCELEKYLETHIKEYNKYEDKITSDFVVNISNKNTEYFAEGQTSAPSAEGNVDLHYITFIEKDNDIYELDGRRLDGSKYLGKKSDLNSSNLLGESIVANRVQWYMDSADVDKKLHFSLLGLVPSWD</sequence>
<gene>
    <name evidence="10" type="primary">TPHA0E00500</name>
    <name evidence="10" type="ordered locus">TPHA_0E00500</name>
</gene>
<reference evidence="10 11" key="1">
    <citation type="journal article" date="2011" name="Proc. Natl. Acad. Sci. U.S.A.">
        <title>Evolutionary erosion of yeast sex chromosomes by mating-type switching accidents.</title>
        <authorList>
            <person name="Gordon J.L."/>
            <person name="Armisen D."/>
            <person name="Proux-Wera E."/>
            <person name="Oheigeartaigh S.S."/>
            <person name="Byrne K.P."/>
            <person name="Wolfe K.H."/>
        </authorList>
    </citation>
    <scope>NUCLEOTIDE SEQUENCE [LARGE SCALE GENOMIC DNA]</scope>
    <source>
        <strain evidence="11">ATCC 24235 / CBS 4417 / NBRC 1672 / NRRL Y-8282 / UCD 70-5</strain>
    </source>
</reference>
<dbReference type="EC" id="3.4.19.12" evidence="8"/>
<dbReference type="InterPro" id="IPR057254">
    <property type="entry name" value="UCH_AS"/>
</dbReference>
<evidence type="ECO:0000256" key="1">
    <source>
        <dbReference type="ARBA" id="ARBA00000707"/>
    </source>
</evidence>
<evidence type="ECO:0000256" key="3">
    <source>
        <dbReference type="ARBA" id="ARBA00022670"/>
    </source>
</evidence>
<dbReference type="PANTHER" id="PTHR10589:SF17">
    <property type="entry name" value="UBIQUITIN CARBOXYL-TERMINAL HYDROLASE"/>
    <property type="match status" value="1"/>
</dbReference>
<dbReference type="KEGG" id="tpf:TPHA_0E00500"/>
<dbReference type="SUPFAM" id="SSF54001">
    <property type="entry name" value="Cysteine proteinases"/>
    <property type="match status" value="1"/>
</dbReference>
<keyword evidence="5 7" id="KW-0378">Hydrolase</keyword>
<dbReference type="GO" id="GO:0005737">
    <property type="term" value="C:cytoplasm"/>
    <property type="evidence" value="ECO:0007669"/>
    <property type="project" value="TreeGrafter"/>
</dbReference>
<evidence type="ECO:0000259" key="9">
    <source>
        <dbReference type="PROSITE" id="PS52048"/>
    </source>
</evidence>
<accession>G8BTB8</accession>
<organism evidence="10 11">
    <name type="scientific">Tetrapisispora phaffii (strain ATCC 24235 / CBS 4417 / NBRC 1672 / NRRL Y-8282 / UCD 70-5)</name>
    <name type="common">Yeast</name>
    <name type="synonym">Fabospora phaffii</name>
    <dbReference type="NCBI Taxonomy" id="1071381"/>
    <lineage>
        <taxon>Eukaryota</taxon>
        <taxon>Fungi</taxon>
        <taxon>Dikarya</taxon>
        <taxon>Ascomycota</taxon>
        <taxon>Saccharomycotina</taxon>
        <taxon>Saccharomycetes</taxon>
        <taxon>Saccharomycetales</taxon>
        <taxon>Saccharomycetaceae</taxon>
        <taxon>Tetrapisispora</taxon>
    </lineage>
</organism>
<evidence type="ECO:0000256" key="4">
    <source>
        <dbReference type="ARBA" id="ARBA00022786"/>
    </source>
</evidence>
<dbReference type="HOGENOM" id="CLU_054406_0_2_1"/>
<evidence type="ECO:0000256" key="5">
    <source>
        <dbReference type="ARBA" id="ARBA00022801"/>
    </source>
</evidence>
<dbReference type="InterPro" id="IPR038765">
    <property type="entry name" value="Papain-like_cys_pep_sf"/>
</dbReference>
<dbReference type="Gene3D" id="3.40.532.10">
    <property type="entry name" value="Peptidase C12, ubiquitin carboxyl-terminal hydrolase"/>
    <property type="match status" value="1"/>
</dbReference>
<dbReference type="GO" id="GO:0006511">
    <property type="term" value="P:ubiquitin-dependent protein catabolic process"/>
    <property type="evidence" value="ECO:0007669"/>
    <property type="project" value="UniProtKB-UniRule"/>
</dbReference>
<dbReference type="EMBL" id="HE612860">
    <property type="protein sequence ID" value="CCE63146.1"/>
    <property type="molecule type" value="Genomic_DNA"/>
</dbReference>